<dbReference type="Gene3D" id="1.10.10.10">
    <property type="entry name" value="Winged helix-like DNA-binding domain superfamily/Winged helix DNA-binding domain"/>
    <property type="match status" value="1"/>
</dbReference>
<sequence length="244" mass="27585">MRRWHSLNVSERRQLSPTVAVSTVGFALAQPWARHAESPAGSPIDPADRGLWVPLVRRVRPPFKGAWALPGGPTQWDQTLGESAHEYLVAATAAEPNYLEQLYAFGSVERSAEAERTVTIAYWAQFRDRDFRGAHPPDDPNLAWFNTTNLPELAFDHADIIDKGLERLRKRAEQTLVAHRFLGESFTFAQLREVHEVIVGKHLDPANFRRQILASGEIEETGTTQAGAKHRPAKYYRFIQKDHS</sequence>
<gene>
    <name evidence="2" type="ORF">ATK06_1968</name>
</gene>
<keyword evidence="3" id="KW-1185">Reference proteome</keyword>
<dbReference type="InterPro" id="IPR036390">
    <property type="entry name" value="WH_DNA-bd_sf"/>
</dbReference>
<accession>A0A2A9DS90</accession>
<comment type="caution">
    <text evidence="2">The sequence shown here is derived from an EMBL/GenBank/DDBJ whole genome shotgun (WGS) entry which is preliminary data.</text>
</comment>
<dbReference type="Pfam" id="PF21906">
    <property type="entry name" value="WHD_NrtR"/>
    <property type="match status" value="1"/>
</dbReference>
<dbReference type="SUPFAM" id="SSF55811">
    <property type="entry name" value="Nudix"/>
    <property type="match status" value="1"/>
</dbReference>
<organism evidence="2 3">
    <name type="scientific">Corynebacterium renale</name>
    <dbReference type="NCBI Taxonomy" id="1724"/>
    <lineage>
        <taxon>Bacteria</taxon>
        <taxon>Bacillati</taxon>
        <taxon>Actinomycetota</taxon>
        <taxon>Actinomycetes</taxon>
        <taxon>Mycobacteriales</taxon>
        <taxon>Corynebacteriaceae</taxon>
        <taxon>Corynebacterium</taxon>
    </lineage>
</organism>
<feature type="domain" description="NrtR DNA-binding winged helix" evidence="1">
    <location>
        <begin position="181"/>
        <end position="238"/>
    </location>
</feature>
<dbReference type="InterPro" id="IPR015797">
    <property type="entry name" value="NUDIX_hydrolase-like_dom_sf"/>
</dbReference>
<protein>
    <submittedName>
        <fullName evidence="2">8-oxo-dGTP diphosphatase</fullName>
    </submittedName>
</protein>
<proteinExistence type="predicted"/>
<dbReference type="PANTHER" id="PTHR43736:SF4">
    <property type="entry name" value="SLR1690 PROTEIN"/>
    <property type="match status" value="1"/>
</dbReference>
<dbReference type="SUPFAM" id="SSF46785">
    <property type="entry name" value="Winged helix' DNA-binding domain"/>
    <property type="match status" value="1"/>
</dbReference>
<dbReference type="OrthoDB" id="9786141at2"/>
<dbReference type="InterPro" id="IPR036388">
    <property type="entry name" value="WH-like_DNA-bd_sf"/>
</dbReference>
<evidence type="ECO:0000259" key="1">
    <source>
        <dbReference type="Pfam" id="PF21906"/>
    </source>
</evidence>
<dbReference type="EMBL" id="PDJF01000001">
    <property type="protein sequence ID" value="PFG28842.1"/>
    <property type="molecule type" value="Genomic_DNA"/>
</dbReference>
<dbReference type="AlphaFoldDB" id="A0A2A9DS90"/>
<dbReference type="PANTHER" id="PTHR43736">
    <property type="entry name" value="ADP-RIBOSE PYROPHOSPHATASE"/>
    <property type="match status" value="1"/>
</dbReference>
<dbReference type="InterPro" id="IPR054105">
    <property type="entry name" value="WHD_NrtR"/>
</dbReference>
<name>A0A2A9DS90_9CORY</name>
<evidence type="ECO:0000313" key="3">
    <source>
        <dbReference type="Proteomes" id="UP000221653"/>
    </source>
</evidence>
<dbReference type="STRING" id="1724.GCA_001044175_00911"/>
<dbReference type="Proteomes" id="UP000221653">
    <property type="component" value="Unassembled WGS sequence"/>
</dbReference>
<dbReference type="Gene3D" id="3.90.79.10">
    <property type="entry name" value="Nucleoside Triphosphate Pyrophosphohydrolase"/>
    <property type="match status" value="1"/>
</dbReference>
<evidence type="ECO:0000313" key="2">
    <source>
        <dbReference type="EMBL" id="PFG28842.1"/>
    </source>
</evidence>
<reference evidence="2 3" key="1">
    <citation type="submission" date="2017-10" db="EMBL/GenBank/DDBJ databases">
        <title>Sequencing the genomes of 1000 actinobacteria strains.</title>
        <authorList>
            <person name="Klenk H.-P."/>
        </authorList>
    </citation>
    <scope>NUCLEOTIDE SEQUENCE [LARGE SCALE GENOMIC DNA]</scope>
    <source>
        <strain evidence="2 3">DSM 20688</strain>
    </source>
</reference>
<dbReference type="CDD" id="cd18873">
    <property type="entry name" value="NUDIX_NadM_like"/>
    <property type="match status" value="1"/>
</dbReference>